<dbReference type="InParanoid" id="A0A2T3ARH6"/>
<gene>
    <name evidence="1" type="ORF">M430DRAFT_37111</name>
</gene>
<keyword evidence="2" id="KW-1185">Reference proteome</keyword>
<dbReference type="AlphaFoldDB" id="A0A2T3ARH6"/>
<dbReference type="RefSeq" id="XP_024717265.1">
    <property type="nucleotide sequence ID" value="XM_024867057.1"/>
</dbReference>
<reference evidence="1 2" key="1">
    <citation type="journal article" date="2018" name="New Phytol.">
        <title>Comparative genomics and transcriptomics depict ericoid mycorrhizal fungi as versatile saprotrophs and plant mutualists.</title>
        <authorList>
            <person name="Martino E."/>
            <person name="Morin E."/>
            <person name="Grelet G.A."/>
            <person name="Kuo A."/>
            <person name="Kohler A."/>
            <person name="Daghino S."/>
            <person name="Barry K.W."/>
            <person name="Cichocki N."/>
            <person name="Clum A."/>
            <person name="Dockter R.B."/>
            <person name="Hainaut M."/>
            <person name="Kuo R.C."/>
            <person name="LaButti K."/>
            <person name="Lindahl B.D."/>
            <person name="Lindquist E.A."/>
            <person name="Lipzen A."/>
            <person name="Khouja H.R."/>
            <person name="Magnuson J."/>
            <person name="Murat C."/>
            <person name="Ohm R.A."/>
            <person name="Singer S.W."/>
            <person name="Spatafora J.W."/>
            <person name="Wang M."/>
            <person name="Veneault-Fourrey C."/>
            <person name="Henrissat B."/>
            <person name="Grigoriev I.V."/>
            <person name="Martin F.M."/>
            <person name="Perotto S."/>
        </authorList>
    </citation>
    <scope>NUCLEOTIDE SEQUENCE [LARGE SCALE GENOMIC DNA]</scope>
    <source>
        <strain evidence="1 2">ATCC 22711</strain>
    </source>
</reference>
<dbReference type="Proteomes" id="UP000241818">
    <property type="component" value="Unassembled WGS sequence"/>
</dbReference>
<dbReference type="EMBL" id="KZ679017">
    <property type="protein sequence ID" value="PSS08967.1"/>
    <property type="molecule type" value="Genomic_DNA"/>
</dbReference>
<evidence type="ECO:0000313" key="1">
    <source>
        <dbReference type="EMBL" id="PSS08967.1"/>
    </source>
</evidence>
<dbReference type="GeneID" id="36575138"/>
<evidence type="ECO:0000313" key="2">
    <source>
        <dbReference type="Proteomes" id="UP000241818"/>
    </source>
</evidence>
<proteinExistence type="predicted"/>
<protein>
    <recommendedName>
        <fullName evidence="3">Ergosterol biosynthesis protein</fullName>
    </recommendedName>
</protein>
<accession>A0A2T3ARH6</accession>
<name>A0A2T3ARH6_AMORE</name>
<organism evidence="1 2">
    <name type="scientific">Amorphotheca resinae ATCC 22711</name>
    <dbReference type="NCBI Taxonomy" id="857342"/>
    <lineage>
        <taxon>Eukaryota</taxon>
        <taxon>Fungi</taxon>
        <taxon>Dikarya</taxon>
        <taxon>Ascomycota</taxon>
        <taxon>Pezizomycotina</taxon>
        <taxon>Leotiomycetes</taxon>
        <taxon>Helotiales</taxon>
        <taxon>Amorphothecaceae</taxon>
        <taxon>Amorphotheca</taxon>
    </lineage>
</organism>
<dbReference type="OrthoDB" id="3541859at2759"/>
<evidence type="ECO:0008006" key="3">
    <source>
        <dbReference type="Google" id="ProtNLM"/>
    </source>
</evidence>
<sequence>MSSSTLFNTAGAIFLLIPIGHIQMYFDVLSPGLQTLSDSPAAYASKVSWNQANGYFLTSALLCFKWARHGVAAGLERYIFGLLMATHCVTGMMYARKGVPGPPLVYWSASLLMGIGRLRLRGGM</sequence>